<evidence type="ECO:0000259" key="14">
    <source>
        <dbReference type="PROSITE" id="PS50021"/>
    </source>
</evidence>
<feature type="domain" description="Calponin-homology (CH)" evidence="14">
    <location>
        <begin position="28"/>
        <end position="146"/>
    </location>
</feature>
<dbReference type="Pfam" id="PF22697">
    <property type="entry name" value="SOS1_NGEF_PH"/>
    <property type="match status" value="1"/>
</dbReference>
<dbReference type="GO" id="GO:0009653">
    <property type="term" value="P:anatomical structure morphogenesis"/>
    <property type="evidence" value="ECO:0007669"/>
    <property type="project" value="UniProtKB-ARBA"/>
</dbReference>
<dbReference type="EMBL" id="CAKOFQ010007091">
    <property type="protein sequence ID" value="CAH1990555.1"/>
    <property type="molecule type" value="Genomic_DNA"/>
</dbReference>
<dbReference type="CDD" id="cd01223">
    <property type="entry name" value="PH_Vav"/>
    <property type="match status" value="1"/>
</dbReference>
<dbReference type="InterPro" id="IPR036860">
    <property type="entry name" value="SH2_dom_sf"/>
</dbReference>
<evidence type="ECO:0000256" key="8">
    <source>
        <dbReference type="ARBA" id="ARBA00022999"/>
    </source>
</evidence>
<dbReference type="SUPFAM" id="SSF50729">
    <property type="entry name" value="PH domain-like"/>
    <property type="match status" value="1"/>
</dbReference>
<keyword evidence="5" id="KW-0677">Repeat</keyword>
<dbReference type="InterPro" id="IPR036028">
    <property type="entry name" value="SH3-like_dom_sf"/>
</dbReference>
<keyword evidence="2" id="KW-0597">Phosphoprotein</keyword>
<dbReference type="SUPFAM" id="SSF50044">
    <property type="entry name" value="SH3-domain"/>
    <property type="match status" value="1"/>
</dbReference>
<dbReference type="PANTHER" id="PTHR45818">
    <property type="entry name" value="PROTEIN VAV"/>
    <property type="match status" value="1"/>
</dbReference>
<dbReference type="Pfam" id="PF00130">
    <property type="entry name" value="C1_1"/>
    <property type="match status" value="1"/>
</dbReference>
<dbReference type="Pfam" id="PF00017">
    <property type="entry name" value="SH2"/>
    <property type="match status" value="1"/>
</dbReference>
<evidence type="ECO:0000256" key="3">
    <source>
        <dbReference type="ARBA" id="ARBA00022658"/>
    </source>
</evidence>
<dbReference type="PROSITE" id="PS50081">
    <property type="entry name" value="ZF_DAG_PE_2"/>
    <property type="match status" value="1"/>
</dbReference>
<dbReference type="PROSITE" id="PS50001">
    <property type="entry name" value="SH2"/>
    <property type="match status" value="1"/>
</dbReference>
<dbReference type="InterPro" id="IPR037832">
    <property type="entry name" value="PH_Vav"/>
</dbReference>
<dbReference type="CDD" id="cd00160">
    <property type="entry name" value="RhoGEF"/>
    <property type="match status" value="1"/>
</dbReference>
<feature type="domain" description="SH2" evidence="11">
    <location>
        <begin position="621"/>
        <end position="725"/>
    </location>
</feature>
<reference evidence="16" key="1">
    <citation type="submission" date="2022-03" db="EMBL/GenBank/DDBJ databases">
        <authorList>
            <person name="Sayadi A."/>
        </authorList>
    </citation>
    <scope>NUCLEOTIDE SEQUENCE</scope>
</reference>
<evidence type="ECO:0000256" key="6">
    <source>
        <dbReference type="ARBA" id="ARBA00022771"/>
    </source>
</evidence>
<dbReference type="InterPro" id="IPR002219">
    <property type="entry name" value="PKC_DAG/PE"/>
</dbReference>
<evidence type="ECO:0000256" key="2">
    <source>
        <dbReference type="ARBA" id="ARBA00022553"/>
    </source>
</evidence>
<dbReference type="InterPro" id="IPR001452">
    <property type="entry name" value="SH3_domain"/>
</dbReference>
<evidence type="ECO:0000259" key="12">
    <source>
        <dbReference type="PROSITE" id="PS50002"/>
    </source>
</evidence>
<dbReference type="PROSITE" id="PS00479">
    <property type="entry name" value="ZF_DAG_PE_1"/>
    <property type="match status" value="1"/>
</dbReference>
<evidence type="ECO:0000259" key="15">
    <source>
        <dbReference type="PROSITE" id="PS50081"/>
    </source>
</evidence>
<feature type="domain" description="SH3" evidence="12">
    <location>
        <begin position="725"/>
        <end position="787"/>
    </location>
</feature>
<dbReference type="InterPro" id="IPR035899">
    <property type="entry name" value="DBL_dom_sf"/>
</dbReference>
<dbReference type="CDD" id="cd00174">
    <property type="entry name" value="SH3"/>
    <property type="match status" value="1"/>
</dbReference>
<dbReference type="InterPro" id="IPR000219">
    <property type="entry name" value="DH_dom"/>
</dbReference>
<evidence type="ECO:0000256" key="4">
    <source>
        <dbReference type="ARBA" id="ARBA00022723"/>
    </source>
</evidence>
<dbReference type="InterPro" id="IPR011993">
    <property type="entry name" value="PH-like_dom_sf"/>
</dbReference>
<dbReference type="PROSITE" id="PS50010">
    <property type="entry name" value="DH_2"/>
    <property type="match status" value="1"/>
</dbReference>
<feature type="domain" description="Phorbol-ester/DAG-type" evidence="15">
    <location>
        <begin position="545"/>
        <end position="594"/>
    </location>
</feature>
<accession>A0A9P0L4D5</accession>
<gene>
    <name evidence="16" type="ORF">ACAOBT_LOCUS19732</name>
</gene>
<evidence type="ECO:0000256" key="9">
    <source>
        <dbReference type="PROSITE-ProRule" id="PRU00191"/>
    </source>
</evidence>
<dbReference type="Gene3D" id="2.30.30.40">
    <property type="entry name" value="SH3 Domains"/>
    <property type="match status" value="1"/>
</dbReference>
<dbReference type="AlphaFoldDB" id="A0A9P0L4D5"/>
<dbReference type="PANTHER" id="PTHR45818:SF3">
    <property type="entry name" value="PROTEIN VAV"/>
    <property type="match status" value="1"/>
</dbReference>
<dbReference type="GO" id="GO:0005085">
    <property type="term" value="F:guanyl-nucleotide exchange factor activity"/>
    <property type="evidence" value="ECO:0007669"/>
    <property type="project" value="UniProtKB-KW"/>
</dbReference>
<dbReference type="Gene3D" id="1.20.900.10">
    <property type="entry name" value="Dbl homology (DH) domain"/>
    <property type="match status" value="1"/>
</dbReference>
<dbReference type="GO" id="GO:0048468">
    <property type="term" value="P:cell development"/>
    <property type="evidence" value="ECO:0007669"/>
    <property type="project" value="UniProtKB-ARBA"/>
</dbReference>
<evidence type="ECO:0000259" key="13">
    <source>
        <dbReference type="PROSITE" id="PS50010"/>
    </source>
</evidence>
<dbReference type="Gene3D" id="3.30.505.10">
    <property type="entry name" value="SH2 domain"/>
    <property type="match status" value="1"/>
</dbReference>
<dbReference type="SMART" id="SM00325">
    <property type="entry name" value="RhoGEF"/>
    <property type="match status" value="1"/>
</dbReference>
<evidence type="ECO:0000256" key="7">
    <source>
        <dbReference type="ARBA" id="ARBA00022833"/>
    </source>
</evidence>
<evidence type="ECO:0000256" key="1">
    <source>
        <dbReference type="ARBA" id="ARBA00022443"/>
    </source>
</evidence>
<keyword evidence="3" id="KW-0344">Guanine-nucleotide releasing factor</keyword>
<feature type="domain" description="DH" evidence="13">
    <location>
        <begin position="217"/>
        <end position="396"/>
    </location>
</feature>
<keyword evidence="7" id="KW-0862">Zinc</keyword>
<keyword evidence="1 10" id="KW-0728">SH3 domain</keyword>
<dbReference type="Gene3D" id="1.10.418.10">
    <property type="entry name" value="Calponin-like domain"/>
    <property type="match status" value="1"/>
</dbReference>
<dbReference type="GO" id="GO:0016477">
    <property type="term" value="P:cell migration"/>
    <property type="evidence" value="ECO:0007669"/>
    <property type="project" value="TreeGrafter"/>
</dbReference>
<organism evidence="16 17">
    <name type="scientific">Acanthoscelides obtectus</name>
    <name type="common">Bean weevil</name>
    <name type="synonym">Bruchus obtectus</name>
    <dbReference type="NCBI Taxonomy" id="200917"/>
    <lineage>
        <taxon>Eukaryota</taxon>
        <taxon>Metazoa</taxon>
        <taxon>Ecdysozoa</taxon>
        <taxon>Arthropoda</taxon>
        <taxon>Hexapoda</taxon>
        <taxon>Insecta</taxon>
        <taxon>Pterygota</taxon>
        <taxon>Neoptera</taxon>
        <taxon>Endopterygota</taxon>
        <taxon>Coleoptera</taxon>
        <taxon>Polyphaga</taxon>
        <taxon>Cucujiformia</taxon>
        <taxon>Chrysomeloidea</taxon>
        <taxon>Chrysomelidae</taxon>
        <taxon>Bruchinae</taxon>
        <taxon>Bruchini</taxon>
        <taxon>Acanthoscelides</taxon>
    </lineage>
</organism>
<dbReference type="GO" id="GO:0005737">
    <property type="term" value="C:cytoplasm"/>
    <property type="evidence" value="ECO:0007669"/>
    <property type="project" value="TreeGrafter"/>
</dbReference>
<evidence type="ECO:0000313" key="17">
    <source>
        <dbReference type="Proteomes" id="UP001152888"/>
    </source>
</evidence>
<dbReference type="SUPFAM" id="SSF47576">
    <property type="entry name" value="Calponin-homology domain, CH-domain"/>
    <property type="match status" value="1"/>
</dbReference>
<dbReference type="PROSITE" id="PS50021">
    <property type="entry name" value="CH"/>
    <property type="match status" value="1"/>
</dbReference>
<evidence type="ECO:0000256" key="5">
    <source>
        <dbReference type="ARBA" id="ARBA00022737"/>
    </source>
</evidence>
<dbReference type="SMART" id="SM00109">
    <property type="entry name" value="C1"/>
    <property type="match status" value="1"/>
</dbReference>
<sequence>MAAAFAESDAILSHLTNQMNMYSPEPNDELWRQCAAWLTRWEMLRKDHKANWPEACIADLANILRDGVLLCKLIHKMDPSCIDMKDVNLKPTLAQFLCLRNINLFLKACVESFGLKQSDLFEDTMLFDLSNFHKVLCTLSKLSLCPKVLRFRIPGFNAKRMNSREEEIIYQSLRGVEMPVRTRGIVETEAFGINSEEIYRDLCVKSSPIEQPPTFEKRDFVIKELLDTEKNYVDVLSKLKKNFMQPLISQMKPEHHSTVFFKIKELRDIHSEFLHELLNIRTNSSVKLSNVFMAWREKFLVYGMYCANLTKATTILQELCDTDEAFNQAVIKYEKEDNNGRFKLRDVLSVPMQRILKYHLLLDKLIENTDPNHEEYNDLRRAREAMLDVAGYINEAARDSEHLEVINNLQETITEWNLSPNQRLSDYGRLLKDASLKIKAHDDQKTRNRYVFIFDKCILICKQLKGNQFAFRDLINIVDYHVEEVHNRPILNKEARTSYQFYLVKNDSQNAYTILVRTIELKQQLIKAVNDALDSIHPKALLHTSHNFELQTFTQPAQCLYCSKYLKGLIYQGYRCGTCNTCAHKACIQYSGKCGQSPSHSSHSLHNGTSSPDNSLKDKLWFVGEMDRVTASVKLEKRENGTYLVRLRVGEFDRDPYALTLKTDNAVKHMKICCRNEKIGNTTKYYLSQSKYFSSIEELVLNYQRNSLKENFDKLDENTKLLWPFRQLKAVVQVNHEAKDAAQQSVRENQNVIVIGKEGYRNGWWKIKTESHETGYVPANILRVDGEVRFDDTPLVALP</sequence>
<evidence type="ECO:0000256" key="10">
    <source>
        <dbReference type="PROSITE-ProRule" id="PRU00192"/>
    </source>
</evidence>
<dbReference type="InterPro" id="IPR055251">
    <property type="entry name" value="SOS1_NGEF_PH"/>
</dbReference>
<dbReference type="CDD" id="cd21201">
    <property type="entry name" value="CH_VAV"/>
    <property type="match status" value="1"/>
</dbReference>
<keyword evidence="8 9" id="KW-0727">SH2 domain</keyword>
<dbReference type="GO" id="GO:0008270">
    <property type="term" value="F:zinc ion binding"/>
    <property type="evidence" value="ECO:0007669"/>
    <property type="project" value="UniProtKB-KW"/>
</dbReference>
<dbReference type="SUPFAM" id="SSF48065">
    <property type="entry name" value="DBL homology domain (DH-domain)"/>
    <property type="match status" value="1"/>
</dbReference>
<dbReference type="SUPFAM" id="SSF55550">
    <property type="entry name" value="SH2 domain"/>
    <property type="match status" value="1"/>
</dbReference>
<dbReference type="Gene3D" id="2.30.29.30">
    <property type="entry name" value="Pleckstrin-homology domain (PH domain)/Phosphotyrosine-binding domain (PTB)"/>
    <property type="match status" value="1"/>
</dbReference>
<proteinExistence type="predicted"/>
<name>A0A9P0L4D5_ACAOB</name>
<dbReference type="InterPro" id="IPR036872">
    <property type="entry name" value="CH_dom_sf"/>
</dbReference>
<dbReference type="InterPro" id="IPR001715">
    <property type="entry name" value="CH_dom"/>
</dbReference>
<evidence type="ECO:0000313" key="16">
    <source>
        <dbReference type="EMBL" id="CAH1990555.1"/>
    </source>
</evidence>
<comment type="caution">
    <text evidence="16">The sequence shown here is derived from an EMBL/GenBank/DDBJ whole genome shotgun (WGS) entry which is preliminary data.</text>
</comment>
<dbReference type="SMART" id="SM00033">
    <property type="entry name" value="CH"/>
    <property type="match status" value="1"/>
</dbReference>
<keyword evidence="6" id="KW-0863">Zinc-finger</keyword>
<protein>
    <recommendedName>
        <fullName evidence="18">Protein vav</fullName>
    </recommendedName>
</protein>
<dbReference type="Gene3D" id="3.30.60.20">
    <property type="match status" value="1"/>
</dbReference>
<dbReference type="Proteomes" id="UP001152888">
    <property type="component" value="Unassembled WGS sequence"/>
</dbReference>
<keyword evidence="17" id="KW-1185">Reference proteome</keyword>
<evidence type="ECO:0008006" key="18">
    <source>
        <dbReference type="Google" id="ProtNLM"/>
    </source>
</evidence>
<dbReference type="SMART" id="SM00252">
    <property type="entry name" value="SH2"/>
    <property type="match status" value="1"/>
</dbReference>
<evidence type="ECO:0000259" key="11">
    <source>
        <dbReference type="PROSITE" id="PS50001"/>
    </source>
</evidence>
<dbReference type="PROSITE" id="PS50002">
    <property type="entry name" value="SH3"/>
    <property type="match status" value="1"/>
</dbReference>
<dbReference type="InterPro" id="IPR000980">
    <property type="entry name" value="SH2"/>
</dbReference>
<dbReference type="Pfam" id="PF00307">
    <property type="entry name" value="CH"/>
    <property type="match status" value="1"/>
</dbReference>
<keyword evidence="4" id="KW-0479">Metal-binding</keyword>
<dbReference type="OrthoDB" id="5340910at2759"/>
<dbReference type="CDD" id="cd20810">
    <property type="entry name" value="C1_VAV"/>
    <property type="match status" value="1"/>
</dbReference>
<dbReference type="Pfam" id="PF00621">
    <property type="entry name" value="RhoGEF"/>
    <property type="match status" value="1"/>
</dbReference>